<evidence type="ECO:0000313" key="3">
    <source>
        <dbReference type="Proteomes" id="UP000324222"/>
    </source>
</evidence>
<dbReference type="AlphaFoldDB" id="A0A5B7HHJ4"/>
<keyword evidence="1" id="KW-0812">Transmembrane</keyword>
<keyword evidence="1" id="KW-0472">Membrane</keyword>
<proteinExistence type="predicted"/>
<organism evidence="2 3">
    <name type="scientific">Portunus trituberculatus</name>
    <name type="common">Swimming crab</name>
    <name type="synonym">Neptunus trituberculatus</name>
    <dbReference type="NCBI Taxonomy" id="210409"/>
    <lineage>
        <taxon>Eukaryota</taxon>
        <taxon>Metazoa</taxon>
        <taxon>Ecdysozoa</taxon>
        <taxon>Arthropoda</taxon>
        <taxon>Crustacea</taxon>
        <taxon>Multicrustacea</taxon>
        <taxon>Malacostraca</taxon>
        <taxon>Eumalacostraca</taxon>
        <taxon>Eucarida</taxon>
        <taxon>Decapoda</taxon>
        <taxon>Pleocyemata</taxon>
        <taxon>Brachyura</taxon>
        <taxon>Eubrachyura</taxon>
        <taxon>Portunoidea</taxon>
        <taxon>Portunidae</taxon>
        <taxon>Portuninae</taxon>
        <taxon>Portunus</taxon>
    </lineage>
</organism>
<dbReference type="Proteomes" id="UP000324222">
    <property type="component" value="Unassembled WGS sequence"/>
</dbReference>
<accession>A0A5B7HHJ4</accession>
<reference evidence="2 3" key="1">
    <citation type="submission" date="2019-05" db="EMBL/GenBank/DDBJ databases">
        <title>Another draft genome of Portunus trituberculatus and its Hox gene families provides insights of decapod evolution.</title>
        <authorList>
            <person name="Jeong J.-H."/>
            <person name="Song I."/>
            <person name="Kim S."/>
            <person name="Choi T."/>
            <person name="Kim D."/>
            <person name="Ryu S."/>
            <person name="Kim W."/>
        </authorList>
    </citation>
    <scope>NUCLEOTIDE SEQUENCE [LARGE SCALE GENOMIC DNA]</scope>
    <source>
        <tissue evidence="2">Muscle</tissue>
    </source>
</reference>
<dbReference type="EMBL" id="VSRR010034493">
    <property type="protein sequence ID" value="MPC72301.1"/>
    <property type="molecule type" value="Genomic_DNA"/>
</dbReference>
<keyword evidence="3" id="KW-1185">Reference proteome</keyword>
<sequence length="105" mass="11969">MDIKEKTRRILEIKKSLQYAPYAKSVLTGMLQDSHSPPLITMRPAPATHCRSFTLTLHLFHTFPFLVSAEADVSGCVLVLCCVLWLVFTQCYIFPMLNMLSDFVM</sequence>
<feature type="transmembrane region" description="Helical" evidence="1">
    <location>
        <begin position="73"/>
        <end position="95"/>
    </location>
</feature>
<comment type="caution">
    <text evidence="2">The sequence shown here is derived from an EMBL/GenBank/DDBJ whole genome shotgun (WGS) entry which is preliminary data.</text>
</comment>
<keyword evidence="1" id="KW-1133">Transmembrane helix</keyword>
<gene>
    <name evidence="2" type="ORF">E2C01_066601</name>
</gene>
<name>A0A5B7HHJ4_PORTR</name>
<evidence type="ECO:0000256" key="1">
    <source>
        <dbReference type="SAM" id="Phobius"/>
    </source>
</evidence>
<evidence type="ECO:0000313" key="2">
    <source>
        <dbReference type="EMBL" id="MPC72301.1"/>
    </source>
</evidence>
<protein>
    <submittedName>
        <fullName evidence="2">Uncharacterized protein</fullName>
    </submittedName>
</protein>